<dbReference type="GO" id="GO:0051287">
    <property type="term" value="F:NAD binding"/>
    <property type="evidence" value="ECO:0007669"/>
    <property type="project" value="InterPro"/>
</dbReference>
<dbReference type="RefSeq" id="WP_064618093.1">
    <property type="nucleotide sequence ID" value="NZ_LXHE01000005.1"/>
</dbReference>
<evidence type="ECO:0000256" key="3">
    <source>
        <dbReference type="PIRSR" id="PIRSR000103-1"/>
    </source>
</evidence>
<dbReference type="InterPro" id="IPR029154">
    <property type="entry name" value="HIBADH-like_NADP-bd"/>
</dbReference>
<dbReference type="EMBL" id="LXHE01000005">
    <property type="protein sequence ID" value="OAV01441.1"/>
    <property type="molecule type" value="Genomic_DNA"/>
</dbReference>
<reference evidence="6 7" key="1">
    <citation type="journal article" date="2016" name="Genome Biol. Evol.">
        <title>Comparative Genomic Analyses of the Moraxella catarrhalis Serosensitive and Seroresistant Lineages Demonstrate Their Independent Evolution.</title>
        <authorList>
            <person name="Earl J.P."/>
            <person name="de Vries S.P."/>
            <person name="Ahmed A."/>
            <person name="Powell E."/>
            <person name="Schultz M.P."/>
            <person name="Hermans P.W."/>
            <person name="Hill D.J."/>
            <person name="Zhou Z."/>
            <person name="Constantinidou C.I."/>
            <person name="Hu F.Z."/>
            <person name="Bootsma H.J."/>
            <person name="Ehrlich G.D."/>
        </authorList>
    </citation>
    <scope>NUCLEOTIDE SEQUENCE [LARGE SCALE GENOMIC DNA]</scope>
    <source>
        <strain evidence="6 7">Z7574</strain>
    </source>
</reference>
<protein>
    <submittedName>
        <fullName evidence="6">3-hydroxyisobutyrate dehydrogenase</fullName>
        <ecNumber evidence="6">1.1.1.31</ecNumber>
    </submittedName>
</protein>
<sequence length="288" mass="31006">MIGVIGLGNMGLSMAINLQQKDESVLGYDICASSQKRARQQNIRLCNSLKDLIKQSEILILSLPKAEHVLETCLGEEGIIAYPKKGLIVIDTSTSIPETSRQIAQVFCDIEMTFVDAPVSGGPLGAASGTMSMVVGSSEAVYDGITPILNKMSANHLRVGQVGAGNITKLGNNLLVAANLLLVAEAMSMATRLGVDPQAFLGGINQGSGRSAVSEVNFKKWILNQTYDSGFTMGLMRKDVALAQNLLPDDLLLSQQVVNFWHDSHNLVDEIDFNAIVQLVDEKLFKKS</sequence>
<dbReference type="InterPro" id="IPR008927">
    <property type="entry name" value="6-PGluconate_DH-like_C_sf"/>
</dbReference>
<dbReference type="InterPro" id="IPR006115">
    <property type="entry name" value="6PGDH_NADP-bd"/>
</dbReference>
<evidence type="ECO:0000259" key="5">
    <source>
        <dbReference type="Pfam" id="PF14833"/>
    </source>
</evidence>
<dbReference type="PIRSF" id="PIRSF000103">
    <property type="entry name" value="HIBADH"/>
    <property type="match status" value="1"/>
</dbReference>
<dbReference type="Proteomes" id="UP000078446">
    <property type="component" value="Unassembled WGS sequence"/>
</dbReference>
<keyword evidence="2" id="KW-0520">NAD</keyword>
<dbReference type="AlphaFoldDB" id="A0A7Z1A4A7"/>
<gene>
    <name evidence="6" type="ORF">AO382_0716</name>
</gene>
<dbReference type="GO" id="GO:0016054">
    <property type="term" value="P:organic acid catabolic process"/>
    <property type="evidence" value="ECO:0007669"/>
    <property type="project" value="UniProtKB-ARBA"/>
</dbReference>
<dbReference type="InterPro" id="IPR013328">
    <property type="entry name" value="6PGD_dom2"/>
</dbReference>
<dbReference type="EC" id="1.1.1.31" evidence="6"/>
<dbReference type="SUPFAM" id="SSF51735">
    <property type="entry name" value="NAD(P)-binding Rossmann-fold domains"/>
    <property type="match status" value="1"/>
</dbReference>
<dbReference type="InterPro" id="IPR015815">
    <property type="entry name" value="HIBADH-related"/>
</dbReference>
<evidence type="ECO:0000313" key="7">
    <source>
        <dbReference type="Proteomes" id="UP000078446"/>
    </source>
</evidence>
<name>A0A7Z1A4A7_MORCA</name>
<dbReference type="GO" id="GO:0050661">
    <property type="term" value="F:NADP binding"/>
    <property type="evidence" value="ECO:0007669"/>
    <property type="project" value="InterPro"/>
</dbReference>
<dbReference type="PANTHER" id="PTHR22981:SF7">
    <property type="entry name" value="3-HYDROXYISOBUTYRATE DEHYDROGENASE, MITOCHONDRIAL"/>
    <property type="match status" value="1"/>
</dbReference>
<dbReference type="GO" id="GO:0008442">
    <property type="term" value="F:3-hydroxyisobutyrate dehydrogenase activity"/>
    <property type="evidence" value="ECO:0007669"/>
    <property type="project" value="UniProtKB-EC"/>
</dbReference>
<organism evidence="6 7">
    <name type="scientific">Moraxella catarrhalis</name>
    <name type="common">Branhamella catarrhalis</name>
    <dbReference type="NCBI Taxonomy" id="480"/>
    <lineage>
        <taxon>Bacteria</taxon>
        <taxon>Pseudomonadati</taxon>
        <taxon>Pseudomonadota</taxon>
        <taxon>Gammaproteobacteria</taxon>
        <taxon>Moraxellales</taxon>
        <taxon>Moraxellaceae</taxon>
        <taxon>Moraxella</taxon>
    </lineage>
</organism>
<dbReference type="SUPFAM" id="SSF48179">
    <property type="entry name" value="6-phosphogluconate dehydrogenase C-terminal domain-like"/>
    <property type="match status" value="1"/>
</dbReference>
<feature type="active site" evidence="3">
    <location>
        <position position="169"/>
    </location>
</feature>
<comment type="caution">
    <text evidence="6">The sequence shown here is derived from an EMBL/GenBank/DDBJ whole genome shotgun (WGS) entry which is preliminary data.</text>
</comment>
<feature type="domain" description="3-hydroxyisobutyrate dehydrogenase-like NAD-binding" evidence="5">
    <location>
        <begin position="163"/>
        <end position="248"/>
    </location>
</feature>
<dbReference type="InterPro" id="IPR002204">
    <property type="entry name" value="3-OH-isobutyrate_DH-rel_CS"/>
</dbReference>
<dbReference type="Pfam" id="PF14833">
    <property type="entry name" value="NAD_binding_11"/>
    <property type="match status" value="1"/>
</dbReference>
<evidence type="ECO:0000256" key="1">
    <source>
        <dbReference type="ARBA" id="ARBA00023002"/>
    </source>
</evidence>
<evidence type="ECO:0000259" key="4">
    <source>
        <dbReference type="Pfam" id="PF03446"/>
    </source>
</evidence>
<evidence type="ECO:0000313" key="6">
    <source>
        <dbReference type="EMBL" id="OAV01441.1"/>
    </source>
</evidence>
<proteinExistence type="predicted"/>
<accession>A0A7Z1A4A7</accession>
<dbReference type="InterPro" id="IPR036291">
    <property type="entry name" value="NAD(P)-bd_dom_sf"/>
</dbReference>
<dbReference type="Gene3D" id="3.40.50.720">
    <property type="entry name" value="NAD(P)-binding Rossmann-like Domain"/>
    <property type="match status" value="1"/>
</dbReference>
<evidence type="ECO:0000256" key="2">
    <source>
        <dbReference type="ARBA" id="ARBA00023027"/>
    </source>
</evidence>
<dbReference type="Pfam" id="PF03446">
    <property type="entry name" value="NAD_binding_2"/>
    <property type="match status" value="1"/>
</dbReference>
<keyword evidence="1 6" id="KW-0560">Oxidoreductase</keyword>
<feature type="domain" description="6-phosphogluconate dehydrogenase NADP-binding" evidence="4">
    <location>
        <begin position="2"/>
        <end position="157"/>
    </location>
</feature>
<dbReference type="PANTHER" id="PTHR22981">
    <property type="entry name" value="3-HYDROXYISOBUTYRATE DEHYDROGENASE-RELATED"/>
    <property type="match status" value="1"/>
</dbReference>
<dbReference type="PROSITE" id="PS00895">
    <property type="entry name" value="3_HYDROXYISOBUT_DH"/>
    <property type="match status" value="1"/>
</dbReference>
<dbReference type="Gene3D" id="1.10.1040.10">
    <property type="entry name" value="N-(1-d-carboxylethyl)-l-norvaline Dehydrogenase, domain 2"/>
    <property type="match status" value="1"/>
</dbReference>